<evidence type="ECO:0000256" key="2">
    <source>
        <dbReference type="ARBA" id="ARBA00022741"/>
    </source>
</evidence>
<keyword evidence="2" id="KW-0547">Nucleotide-binding</keyword>
<evidence type="ECO:0000313" key="6">
    <source>
        <dbReference type="Proteomes" id="UP000244722"/>
    </source>
</evidence>
<protein>
    <recommendedName>
        <fullName evidence="4">ABC transporter domain-containing protein</fullName>
    </recommendedName>
</protein>
<dbReference type="InterPro" id="IPR003439">
    <property type="entry name" value="ABC_transporter-like_ATP-bd"/>
</dbReference>
<keyword evidence="1" id="KW-0813">Transport</keyword>
<evidence type="ECO:0000256" key="1">
    <source>
        <dbReference type="ARBA" id="ARBA00022448"/>
    </source>
</evidence>
<proteinExistence type="predicted"/>
<dbReference type="PROSITE" id="PS50893">
    <property type="entry name" value="ABC_TRANSPORTER_2"/>
    <property type="match status" value="1"/>
</dbReference>
<dbReference type="SUPFAM" id="SSF52540">
    <property type="entry name" value="P-loop containing nucleoside triphosphate hydrolases"/>
    <property type="match status" value="1"/>
</dbReference>
<reference evidence="5 6" key="1">
    <citation type="submission" date="2017-04" db="EMBL/GenBank/DDBJ databases">
        <title>Draft genome sequence of Tuber borchii Vittad., a whitish edible truffle.</title>
        <authorList>
            <consortium name="DOE Joint Genome Institute"/>
            <person name="Murat C."/>
            <person name="Kuo A."/>
            <person name="Barry K.W."/>
            <person name="Clum A."/>
            <person name="Dockter R.B."/>
            <person name="Fauchery L."/>
            <person name="Iotti M."/>
            <person name="Kohler A."/>
            <person name="Labutti K."/>
            <person name="Lindquist E.A."/>
            <person name="Lipzen A."/>
            <person name="Ohm R.A."/>
            <person name="Wang M."/>
            <person name="Grigoriev I.V."/>
            <person name="Zambonelli A."/>
            <person name="Martin F.M."/>
        </authorList>
    </citation>
    <scope>NUCLEOTIDE SEQUENCE [LARGE SCALE GENOMIC DNA]</scope>
    <source>
        <strain evidence="5 6">Tbo3840</strain>
    </source>
</reference>
<sequence>MAGRDIYCTIPVKGGCKMLLNDASGYVRPGLMVLMGESGVGKTMLPNTLAQRIYFGEVTGNFLVDGMPLPKSFQRATGFAEQQDMHEPTATVREALIFSALLRQPAETPLDDKYDYIETIWNGLNQEQRKRLTIGVELASKPRLLMFLDKILTAFNVVRFLRKLTNSSQASLCTIHQPSTVLFEYFDDLILLKRGSTCGRRSLQGNPNRKEKDWAEVWLNSAGHANHVENINQPITARLSQTSENQIDDSREFAMPW</sequence>
<dbReference type="SMART" id="SM00382">
    <property type="entry name" value="AAA"/>
    <property type="match status" value="1"/>
</dbReference>
<dbReference type="PANTHER" id="PTHR19241">
    <property type="entry name" value="ATP-BINDING CASSETTE TRANSPORTER"/>
    <property type="match status" value="1"/>
</dbReference>
<name>A0A2T6ZHI2_TUBBO</name>
<gene>
    <name evidence="5" type="ORF">B9Z19DRAFT_1103193</name>
</gene>
<dbReference type="OrthoDB" id="245989at2759"/>
<dbReference type="Proteomes" id="UP000244722">
    <property type="component" value="Unassembled WGS sequence"/>
</dbReference>
<keyword evidence="3" id="KW-0067">ATP-binding</keyword>
<organism evidence="5 6">
    <name type="scientific">Tuber borchii</name>
    <name type="common">White truffle</name>
    <dbReference type="NCBI Taxonomy" id="42251"/>
    <lineage>
        <taxon>Eukaryota</taxon>
        <taxon>Fungi</taxon>
        <taxon>Dikarya</taxon>
        <taxon>Ascomycota</taxon>
        <taxon>Pezizomycotina</taxon>
        <taxon>Pezizomycetes</taxon>
        <taxon>Pezizales</taxon>
        <taxon>Tuberaceae</taxon>
        <taxon>Tuber</taxon>
    </lineage>
</organism>
<dbReference type="InterPro" id="IPR027417">
    <property type="entry name" value="P-loop_NTPase"/>
</dbReference>
<evidence type="ECO:0000313" key="5">
    <source>
        <dbReference type="EMBL" id="PUU74958.1"/>
    </source>
</evidence>
<dbReference type="STRING" id="42251.A0A2T6ZHI2"/>
<keyword evidence="6" id="KW-1185">Reference proteome</keyword>
<dbReference type="GO" id="GO:0005524">
    <property type="term" value="F:ATP binding"/>
    <property type="evidence" value="ECO:0007669"/>
    <property type="project" value="UniProtKB-KW"/>
</dbReference>
<dbReference type="Pfam" id="PF00005">
    <property type="entry name" value="ABC_tran"/>
    <property type="match status" value="1"/>
</dbReference>
<evidence type="ECO:0000259" key="4">
    <source>
        <dbReference type="PROSITE" id="PS50893"/>
    </source>
</evidence>
<evidence type="ECO:0000256" key="3">
    <source>
        <dbReference type="ARBA" id="ARBA00022840"/>
    </source>
</evidence>
<feature type="domain" description="ABC transporter" evidence="4">
    <location>
        <begin position="1"/>
        <end position="219"/>
    </location>
</feature>
<dbReference type="GO" id="GO:0016887">
    <property type="term" value="F:ATP hydrolysis activity"/>
    <property type="evidence" value="ECO:0007669"/>
    <property type="project" value="InterPro"/>
</dbReference>
<dbReference type="Gene3D" id="3.40.50.300">
    <property type="entry name" value="P-loop containing nucleotide triphosphate hydrolases"/>
    <property type="match status" value="1"/>
</dbReference>
<dbReference type="InterPro" id="IPR003593">
    <property type="entry name" value="AAA+_ATPase"/>
</dbReference>
<dbReference type="AlphaFoldDB" id="A0A2T6ZHI2"/>
<dbReference type="EMBL" id="NESQ01000258">
    <property type="protein sequence ID" value="PUU74958.1"/>
    <property type="molecule type" value="Genomic_DNA"/>
</dbReference>
<accession>A0A2T6ZHI2</accession>
<comment type="caution">
    <text evidence="5">The sequence shown here is derived from an EMBL/GenBank/DDBJ whole genome shotgun (WGS) entry which is preliminary data.</text>
</comment>